<protein>
    <recommendedName>
        <fullName evidence="2">NAD(P)-binding domain-containing protein</fullName>
    </recommendedName>
</protein>
<dbReference type="PANTHER" id="PTHR43355">
    <property type="entry name" value="FLAVIN REDUCTASE (NADPH)"/>
    <property type="match status" value="1"/>
</dbReference>
<dbReference type="InterPro" id="IPR036291">
    <property type="entry name" value="NAD(P)-bd_dom_sf"/>
</dbReference>
<dbReference type="OrthoDB" id="63935at2759"/>
<dbReference type="AlphaFoldDB" id="A0A8H7W4B7"/>
<feature type="domain" description="NAD(P)-binding" evidence="2">
    <location>
        <begin position="13"/>
        <end position="238"/>
    </location>
</feature>
<proteinExistence type="inferred from homology"/>
<name>A0A8H7W4B7_9HELO</name>
<gene>
    <name evidence="3" type="ORF">IFR04_015053</name>
</gene>
<accession>A0A8H7W4B7</accession>
<evidence type="ECO:0000313" key="3">
    <source>
        <dbReference type="EMBL" id="KAG4411808.1"/>
    </source>
</evidence>
<dbReference type="GO" id="GO:0004074">
    <property type="term" value="F:biliverdin reductase [NAD(P)H] activity"/>
    <property type="evidence" value="ECO:0007669"/>
    <property type="project" value="TreeGrafter"/>
</dbReference>
<dbReference type="PANTHER" id="PTHR43355:SF2">
    <property type="entry name" value="FLAVIN REDUCTASE (NADPH)"/>
    <property type="match status" value="1"/>
</dbReference>
<dbReference type="EMBL" id="JAFJYH010000437">
    <property type="protein sequence ID" value="KAG4411808.1"/>
    <property type="molecule type" value="Genomic_DNA"/>
</dbReference>
<dbReference type="Gene3D" id="3.40.50.720">
    <property type="entry name" value="NAD(P)-binding Rossmann-like Domain"/>
    <property type="match status" value="1"/>
</dbReference>
<organism evidence="3 4">
    <name type="scientific">Cadophora malorum</name>
    <dbReference type="NCBI Taxonomy" id="108018"/>
    <lineage>
        <taxon>Eukaryota</taxon>
        <taxon>Fungi</taxon>
        <taxon>Dikarya</taxon>
        <taxon>Ascomycota</taxon>
        <taxon>Pezizomycotina</taxon>
        <taxon>Leotiomycetes</taxon>
        <taxon>Helotiales</taxon>
        <taxon>Ploettnerulaceae</taxon>
        <taxon>Cadophora</taxon>
    </lineage>
</organism>
<evidence type="ECO:0000313" key="4">
    <source>
        <dbReference type="Proteomes" id="UP000664132"/>
    </source>
</evidence>
<comment type="caution">
    <text evidence="3">The sequence shown here is derived from an EMBL/GenBank/DDBJ whole genome shotgun (WGS) entry which is preliminary data.</text>
</comment>
<sequence>MSTSTQKTVAIFGATGGTGLASLKLALKAGHKVNVLARTPSKLSDLSSQYPNLNVIKGDIRDIASMKSTLTLNNRVVDIVISAIGMVIERVGLGLSSRDPTICEEGTKAILSALSQLEAEKTVLVPAGGPEFVLLSTTGISDKGRDIPLAMMPMYHWMLSVPHKDKKKMEETMIHGEGRTRKWVMIRPSFLWDGESKGLGKIRISTETPGASPEKKDDGDVAVGYVIHREDVGLWIVEECIKGDASKWHGKMVTLTY</sequence>
<dbReference type="Pfam" id="PF13460">
    <property type="entry name" value="NAD_binding_10"/>
    <property type="match status" value="1"/>
</dbReference>
<comment type="similarity">
    <text evidence="1">Belongs to the avfA family.</text>
</comment>
<keyword evidence="4" id="KW-1185">Reference proteome</keyword>
<evidence type="ECO:0000259" key="2">
    <source>
        <dbReference type="Pfam" id="PF13460"/>
    </source>
</evidence>
<evidence type="ECO:0000256" key="1">
    <source>
        <dbReference type="ARBA" id="ARBA00038376"/>
    </source>
</evidence>
<dbReference type="SUPFAM" id="SSF51735">
    <property type="entry name" value="NAD(P)-binding Rossmann-fold domains"/>
    <property type="match status" value="1"/>
</dbReference>
<dbReference type="Proteomes" id="UP000664132">
    <property type="component" value="Unassembled WGS sequence"/>
</dbReference>
<dbReference type="InterPro" id="IPR016040">
    <property type="entry name" value="NAD(P)-bd_dom"/>
</dbReference>
<dbReference type="InterPro" id="IPR051606">
    <property type="entry name" value="Polyketide_Oxido-like"/>
</dbReference>
<reference evidence="3" key="1">
    <citation type="submission" date="2021-02" db="EMBL/GenBank/DDBJ databases">
        <title>Genome sequence Cadophora malorum strain M34.</title>
        <authorList>
            <person name="Stefanovic E."/>
            <person name="Vu D."/>
            <person name="Scully C."/>
            <person name="Dijksterhuis J."/>
            <person name="Roader J."/>
            <person name="Houbraken J."/>
        </authorList>
    </citation>
    <scope>NUCLEOTIDE SEQUENCE</scope>
    <source>
        <strain evidence="3">M34</strain>
    </source>
</reference>
<dbReference type="GO" id="GO:0042602">
    <property type="term" value="F:riboflavin reductase (NADPH) activity"/>
    <property type="evidence" value="ECO:0007669"/>
    <property type="project" value="TreeGrafter"/>
</dbReference>